<protein>
    <submittedName>
        <fullName evidence="2">DUF4389 domain-containing protein</fullName>
    </submittedName>
</protein>
<reference evidence="2" key="1">
    <citation type="submission" date="2022-10" db="EMBL/GenBank/DDBJ databases">
        <title>The complete genomes of actinobacterial strains from the NBC collection.</title>
        <authorList>
            <person name="Joergensen T.S."/>
            <person name="Alvarez Arevalo M."/>
            <person name="Sterndorff E.B."/>
            <person name="Faurdal D."/>
            <person name="Vuksanovic O."/>
            <person name="Mourched A.-S."/>
            <person name="Charusanti P."/>
            <person name="Shaw S."/>
            <person name="Blin K."/>
            <person name="Weber T."/>
        </authorList>
    </citation>
    <scope>NUCLEOTIDE SEQUENCE</scope>
    <source>
        <strain evidence="2">NBC_01482</strain>
    </source>
</reference>
<organism evidence="2 3">
    <name type="scientific">Nocardia vinacea</name>
    <dbReference type="NCBI Taxonomy" id="96468"/>
    <lineage>
        <taxon>Bacteria</taxon>
        <taxon>Bacillati</taxon>
        <taxon>Actinomycetota</taxon>
        <taxon>Actinomycetes</taxon>
        <taxon>Mycobacteriales</taxon>
        <taxon>Nocardiaceae</taxon>
        <taxon>Nocardia</taxon>
    </lineage>
</organism>
<keyword evidence="1" id="KW-0472">Membrane</keyword>
<sequence>MEPENTVAVATAANPVRVRGDLDPALSRWMWLVKWVLAIPHAIILVFLYIAYVIVSVVAFFAILITGNYPRALFDFNVGVMRWGWRVGFYAYSVLGTDRYPPFSLQSDPDYPADLEIDYPEQLSRGLVLVKWWLLAIPHYLIVGAIFSAGMGGEYGWGGFTLANVLVLVAVVALLFTAVYPKAVFDFLLGLHRWSIRVGAYASLMRDEYPPFRLDQGAREPENN</sequence>
<evidence type="ECO:0000256" key="1">
    <source>
        <dbReference type="SAM" id="Phobius"/>
    </source>
</evidence>
<feature type="transmembrane region" description="Helical" evidence="1">
    <location>
        <begin position="132"/>
        <end position="151"/>
    </location>
</feature>
<name>A0ABZ1YIM4_9NOCA</name>
<gene>
    <name evidence="2" type="ORF">OG563_27040</name>
</gene>
<keyword evidence="1" id="KW-1133">Transmembrane helix</keyword>
<evidence type="ECO:0000313" key="3">
    <source>
        <dbReference type="Proteomes" id="UP001432062"/>
    </source>
</evidence>
<feature type="transmembrane region" description="Helical" evidence="1">
    <location>
        <begin position="157"/>
        <end position="180"/>
    </location>
</feature>
<feature type="transmembrane region" description="Helical" evidence="1">
    <location>
        <begin position="38"/>
        <end position="65"/>
    </location>
</feature>
<dbReference type="RefSeq" id="WP_327096156.1">
    <property type="nucleotide sequence ID" value="NZ_CP109149.1"/>
</dbReference>
<dbReference type="Proteomes" id="UP001432062">
    <property type="component" value="Chromosome"/>
</dbReference>
<keyword evidence="3" id="KW-1185">Reference proteome</keyword>
<dbReference type="InterPro" id="IPR025498">
    <property type="entry name" value="DUF4389"/>
</dbReference>
<keyword evidence="1" id="KW-0812">Transmembrane</keyword>
<dbReference type="EMBL" id="CP109441">
    <property type="protein sequence ID" value="WUV42898.1"/>
    <property type="molecule type" value="Genomic_DNA"/>
</dbReference>
<proteinExistence type="predicted"/>
<accession>A0ABZ1YIM4</accession>
<evidence type="ECO:0000313" key="2">
    <source>
        <dbReference type="EMBL" id="WUV42898.1"/>
    </source>
</evidence>
<dbReference type="Pfam" id="PF14333">
    <property type="entry name" value="DUF4389"/>
    <property type="match status" value="2"/>
</dbReference>